<protein>
    <recommendedName>
        <fullName evidence="2 6">Elongation factor Ts</fullName>
        <shortName evidence="6">EF-Ts</shortName>
    </recommendedName>
</protein>
<dbReference type="CDD" id="cd14275">
    <property type="entry name" value="UBA_EF-Ts"/>
    <property type="match status" value="1"/>
</dbReference>
<gene>
    <name evidence="6" type="primary">tsf</name>
    <name evidence="10" type="ORF">XD66_0666</name>
</gene>
<dbReference type="Pfam" id="PF00889">
    <property type="entry name" value="EF_TS"/>
    <property type="match status" value="1"/>
</dbReference>
<dbReference type="InterPro" id="IPR001816">
    <property type="entry name" value="Transl_elong_EFTs/EF1B"/>
</dbReference>
<accession>A0A101FGI4</accession>
<dbReference type="FunFam" id="1.10.8.10:FF:000001">
    <property type="entry name" value="Elongation factor Ts"/>
    <property type="match status" value="1"/>
</dbReference>
<evidence type="ECO:0000256" key="2">
    <source>
        <dbReference type="ARBA" id="ARBA00016956"/>
    </source>
</evidence>
<reference evidence="11" key="1">
    <citation type="journal article" date="2015" name="MBio">
        <title>Genome-Resolved Metagenomic Analysis Reveals Roles for Candidate Phyla and Other Microbial Community Members in Biogeochemical Transformations in Oil Reservoirs.</title>
        <authorList>
            <person name="Hu P."/>
            <person name="Tom L."/>
            <person name="Singh A."/>
            <person name="Thomas B.C."/>
            <person name="Baker B.J."/>
            <person name="Piceno Y.M."/>
            <person name="Andersen G.L."/>
            <person name="Banfield J.F."/>
        </authorList>
    </citation>
    <scope>NUCLEOTIDE SEQUENCE [LARGE SCALE GENOMIC DNA]</scope>
</reference>
<evidence type="ECO:0000256" key="3">
    <source>
        <dbReference type="ARBA" id="ARBA00022768"/>
    </source>
</evidence>
<dbReference type="InterPro" id="IPR014039">
    <property type="entry name" value="Transl_elong_EFTs/EF1B_dimer"/>
</dbReference>
<comment type="caution">
    <text evidence="10">The sequence shown here is derived from an EMBL/GenBank/DDBJ whole genome shotgun (WGS) entry which is preliminary data.</text>
</comment>
<dbReference type="GO" id="GO:0003746">
    <property type="term" value="F:translation elongation factor activity"/>
    <property type="evidence" value="ECO:0007669"/>
    <property type="project" value="UniProtKB-UniRule"/>
</dbReference>
<feature type="region of interest" description="Involved in Mg(2+) ion dislocation from EF-Tu" evidence="6">
    <location>
        <begin position="80"/>
        <end position="83"/>
    </location>
</feature>
<keyword evidence="4 6" id="KW-0648">Protein biosynthesis</keyword>
<evidence type="ECO:0000256" key="4">
    <source>
        <dbReference type="ARBA" id="ARBA00022917"/>
    </source>
</evidence>
<dbReference type="Gene3D" id="1.10.8.10">
    <property type="entry name" value="DNA helicase RuvA subunit, C-terminal domain"/>
    <property type="match status" value="1"/>
</dbReference>
<feature type="domain" description="Translation elongation factor EFTs/EF1B dimerisation" evidence="9">
    <location>
        <begin position="53"/>
        <end position="196"/>
    </location>
</feature>
<dbReference type="EMBL" id="LGFO01000065">
    <property type="protein sequence ID" value="KUK36628.1"/>
    <property type="molecule type" value="Genomic_DNA"/>
</dbReference>
<dbReference type="FunFam" id="1.10.286.20:FF:000001">
    <property type="entry name" value="Elongation factor Ts"/>
    <property type="match status" value="1"/>
</dbReference>
<evidence type="ECO:0000256" key="6">
    <source>
        <dbReference type="HAMAP-Rule" id="MF_00050"/>
    </source>
</evidence>
<dbReference type="AlphaFoldDB" id="A0A101FGI4"/>
<dbReference type="HAMAP" id="MF_00050">
    <property type="entry name" value="EF_Ts"/>
    <property type="match status" value="1"/>
</dbReference>
<dbReference type="PATRIC" id="fig|85874.4.peg.1831"/>
<dbReference type="GO" id="GO:0005737">
    <property type="term" value="C:cytoplasm"/>
    <property type="evidence" value="ECO:0007669"/>
    <property type="project" value="UniProtKB-SubCell"/>
</dbReference>
<comment type="subcellular location">
    <subcellularLocation>
        <location evidence="6 8">Cytoplasm</location>
    </subcellularLocation>
</comment>
<name>A0A101FGI4_9THEO</name>
<dbReference type="Gene3D" id="1.10.286.20">
    <property type="match status" value="1"/>
</dbReference>
<dbReference type="Gene3D" id="3.30.479.20">
    <property type="entry name" value="Elongation factor Ts, dimerisation domain"/>
    <property type="match status" value="1"/>
</dbReference>
<evidence type="ECO:0000313" key="11">
    <source>
        <dbReference type="Proteomes" id="UP000053326"/>
    </source>
</evidence>
<dbReference type="SUPFAM" id="SSF54713">
    <property type="entry name" value="Elongation factor Ts (EF-Ts), dimerisation domain"/>
    <property type="match status" value="1"/>
</dbReference>
<dbReference type="SUPFAM" id="SSF46934">
    <property type="entry name" value="UBA-like"/>
    <property type="match status" value="1"/>
</dbReference>
<organism evidence="10 11">
    <name type="scientific">Thermacetogenium phaeum</name>
    <dbReference type="NCBI Taxonomy" id="85874"/>
    <lineage>
        <taxon>Bacteria</taxon>
        <taxon>Bacillati</taxon>
        <taxon>Bacillota</taxon>
        <taxon>Clostridia</taxon>
        <taxon>Thermoanaerobacterales</taxon>
        <taxon>Thermoanaerobacteraceae</taxon>
        <taxon>Thermacetogenium</taxon>
    </lineage>
</organism>
<dbReference type="Proteomes" id="UP000053326">
    <property type="component" value="Unassembled WGS sequence"/>
</dbReference>
<evidence type="ECO:0000313" key="10">
    <source>
        <dbReference type="EMBL" id="KUK36628.1"/>
    </source>
</evidence>
<keyword evidence="6" id="KW-0963">Cytoplasm</keyword>
<dbReference type="InterPro" id="IPR036402">
    <property type="entry name" value="EF-Ts_dimer_sf"/>
</dbReference>
<sequence length="198" mass="22514">MIKAEQVKELRERTGAGMMDCKKALTETNGDLEKAIIYLREHGLAAAAKKAGRATKDGKIEAYIHAGGKLGVLIEVNCETDFVAKTEDYQHLCRELAMQVAAANPLFVDRQDVPAERIENEKKIYETQARNEGKPEKVIEKIVSGRLEKFYQEVCLLDQPYIRDPDRTVRELINEYIAKLGENIVVRRFCRFRLGEEG</sequence>
<comment type="function">
    <text evidence="5 6 7">Associates with the EF-Tu.GDP complex and induces the exchange of GDP to GTP. It remains bound to the aminoacyl-tRNA.EF-Tu.GTP complex up to the GTP hydrolysis stage on the ribosome.</text>
</comment>
<dbReference type="PROSITE" id="PS01127">
    <property type="entry name" value="EF_TS_2"/>
    <property type="match status" value="1"/>
</dbReference>
<evidence type="ECO:0000256" key="5">
    <source>
        <dbReference type="ARBA" id="ARBA00025453"/>
    </source>
</evidence>
<evidence type="ECO:0000256" key="8">
    <source>
        <dbReference type="RuleBase" id="RU000643"/>
    </source>
</evidence>
<dbReference type="NCBIfam" id="TIGR00116">
    <property type="entry name" value="tsf"/>
    <property type="match status" value="1"/>
</dbReference>
<evidence type="ECO:0000256" key="1">
    <source>
        <dbReference type="ARBA" id="ARBA00005532"/>
    </source>
</evidence>
<evidence type="ECO:0000256" key="7">
    <source>
        <dbReference type="RuleBase" id="RU000642"/>
    </source>
</evidence>
<comment type="similarity">
    <text evidence="1 6 7">Belongs to the EF-Ts family.</text>
</comment>
<dbReference type="PANTHER" id="PTHR11741">
    <property type="entry name" value="ELONGATION FACTOR TS"/>
    <property type="match status" value="1"/>
</dbReference>
<dbReference type="PROSITE" id="PS01126">
    <property type="entry name" value="EF_TS_1"/>
    <property type="match status" value="1"/>
</dbReference>
<dbReference type="InterPro" id="IPR018101">
    <property type="entry name" value="Transl_elong_Ts_CS"/>
</dbReference>
<evidence type="ECO:0000259" key="9">
    <source>
        <dbReference type="Pfam" id="PF00889"/>
    </source>
</evidence>
<dbReference type="InterPro" id="IPR009060">
    <property type="entry name" value="UBA-like_sf"/>
</dbReference>
<dbReference type="PANTHER" id="PTHR11741:SF0">
    <property type="entry name" value="ELONGATION FACTOR TS, MITOCHONDRIAL"/>
    <property type="match status" value="1"/>
</dbReference>
<proteinExistence type="inferred from homology"/>
<keyword evidence="3 6" id="KW-0251">Elongation factor</keyword>